<dbReference type="GO" id="GO:0016829">
    <property type="term" value="F:lyase activity"/>
    <property type="evidence" value="ECO:0007669"/>
    <property type="project" value="InterPro"/>
</dbReference>
<proteinExistence type="predicted"/>
<dbReference type="OrthoDB" id="1633687at2"/>
<name>A0A4R6JAA1_9ACTN</name>
<dbReference type="EMBL" id="SNWR01000002">
    <property type="protein sequence ID" value="TDO31851.1"/>
    <property type="molecule type" value="Genomic_DNA"/>
</dbReference>
<gene>
    <name evidence="1" type="ORF">C8E87_7286</name>
</gene>
<dbReference type="Gene3D" id="2.40.400.10">
    <property type="entry name" value="Acetoacetate decarboxylase-like"/>
    <property type="match status" value="1"/>
</dbReference>
<dbReference type="SUPFAM" id="SSF160104">
    <property type="entry name" value="Acetoacetate decarboxylase-like"/>
    <property type="match status" value="1"/>
</dbReference>
<dbReference type="InterPro" id="IPR010451">
    <property type="entry name" value="Acetoacetate_decarboxylase"/>
</dbReference>
<dbReference type="Pfam" id="PF06314">
    <property type="entry name" value="ADC"/>
    <property type="match status" value="1"/>
</dbReference>
<sequence length="248" mass="27472">MAQRVGDGVWQLQGETVTLPVEITSARLTSAVFTTPPAEARNVLEGTPLRPFTLFGRAFGLLMCVHYDEWALKSYDEVGVAVFVRGPEGPPGLHFVDLPVTGVFTREAGQDFWALPKWLMDADLRFSKMETDVVVRDRADEVMRASFRHGRFRLPFGVRATLPAWAYLEHGAQARTLLRGSVPMQLTGVRLGRGAFRVGLGVHPMAARMRALGMGSRPLLTVHAERLRGPLGKFHPVRRALQPHPESA</sequence>
<reference evidence="1 2" key="1">
    <citation type="submission" date="2019-03" db="EMBL/GenBank/DDBJ databases">
        <title>Sequencing the genomes of 1000 actinobacteria strains.</title>
        <authorList>
            <person name="Klenk H.-P."/>
        </authorList>
    </citation>
    <scope>NUCLEOTIDE SEQUENCE [LARGE SCALE GENOMIC DNA]</scope>
    <source>
        <strain evidence="1 2">DSM 43805</strain>
    </source>
</reference>
<dbReference type="RefSeq" id="WP_133877899.1">
    <property type="nucleotide sequence ID" value="NZ_BOMD01000073.1"/>
</dbReference>
<dbReference type="AlphaFoldDB" id="A0A4R6JAA1"/>
<comment type="caution">
    <text evidence="1">The sequence shown here is derived from an EMBL/GenBank/DDBJ whole genome shotgun (WGS) entry which is preliminary data.</text>
</comment>
<evidence type="ECO:0000313" key="2">
    <source>
        <dbReference type="Proteomes" id="UP000294901"/>
    </source>
</evidence>
<dbReference type="Proteomes" id="UP000294901">
    <property type="component" value="Unassembled WGS sequence"/>
</dbReference>
<keyword evidence="2" id="KW-1185">Reference proteome</keyword>
<protein>
    <submittedName>
        <fullName evidence="1">Acetoacetate decarboxylase</fullName>
    </submittedName>
</protein>
<accession>A0A4R6JAA1</accession>
<evidence type="ECO:0000313" key="1">
    <source>
        <dbReference type="EMBL" id="TDO31851.1"/>
    </source>
</evidence>
<organism evidence="1 2">
    <name type="scientific">Paractinoplanes brasiliensis</name>
    <dbReference type="NCBI Taxonomy" id="52695"/>
    <lineage>
        <taxon>Bacteria</taxon>
        <taxon>Bacillati</taxon>
        <taxon>Actinomycetota</taxon>
        <taxon>Actinomycetes</taxon>
        <taxon>Micromonosporales</taxon>
        <taxon>Micromonosporaceae</taxon>
        <taxon>Paractinoplanes</taxon>
    </lineage>
</organism>
<dbReference type="InterPro" id="IPR023375">
    <property type="entry name" value="ADC_dom_sf"/>
</dbReference>